<dbReference type="EMBL" id="RDQH01000340">
    <property type="protein sequence ID" value="RXH78005.1"/>
    <property type="molecule type" value="Genomic_DNA"/>
</dbReference>
<feature type="region of interest" description="Disordered" evidence="1">
    <location>
        <begin position="33"/>
        <end position="59"/>
    </location>
</feature>
<evidence type="ECO:0000313" key="2">
    <source>
        <dbReference type="EMBL" id="RXH78005.1"/>
    </source>
</evidence>
<keyword evidence="3" id="KW-1185">Reference proteome</keyword>
<organism evidence="2 3">
    <name type="scientific">Malus domestica</name>
    <name type="common">Apple</name>
    <name type="synonym">Pyrus malus</name>
    <dbReference type="NCBI Taxonomy" id="3750"/>
    <lineage>
        <taxon>Eukaryota</taxon>
        <taxon>Viridiplantae</taxon>
        <taxon>Streptophyta</taxon>
        <taxon>Embryophyta</taxon>
        <taxon>Tracheophyta</taxon>
        <taxon>Spermatophyta</taxon>
        <taxon>Magnoliopsida</taxon>
        <taxon>eudicotyledons</taxon>
        <taxon>Gunneridae</taxon>
        <taxon>Pentapetalae</taxon>
        <taxon>rosids</taxon>
        <taxon>fabids</taxon>
        <taxon>Rosales</taxon>
        <taxon>Rosaceae</taxon>
        <taxon>Amygdaloideae</taxon>
        <taxon>Maleae</taxon>
        <taxon>Malus</taxon>
    </lineage>
</organism>
<accession>A0A498I7F8</accession>
<sequence>MSLICTCLPPYSTRPFENSLDLGSIGTPKLSEFGMGDPLGSSRLSFQKQNREGVAGGQS</sequence>
<proteinExistence type="predicted"/>
<reference evidence="2 3" key="1">
    <citation type="submission" date="2018-10" db="EMBL/GenBank/DDBJ databases">
        <title>A high-quality apple genome assembly.</title>
        <authorList>
            <person name="Hu J."/>
        </authorList>
    </citation>
    <scope>NUCLEOTIDE SEQUENCE [LARGE SCALE GENOMIC DNA]</scope>
    <source>
        <strain evidence="3">cv. HFTH1</strain>
        <tissue evidence="2">Young leaf</tissue>
    </source>
</reference>
<gene>
    <name evidence="2" type="ORF">DVH24_039976</name>
</gene>
<comment type="caution">
    <text evidence="2">The sequence shown here is derived from an EMBL/GenBank/DDBJ whole genome shotgun (WGS) entry which is preliminary data.</text>
</comment>
<name>A0A498I7F8_MALDO</name>
<evidence type="ECO:0000256" key="1">
    <source>
        <dbReference type="SAM" id="MobiDB-lite"/>
    </source>
</evidence>
<dbReference type="Proteomes" id="UP000290289">
    <property type="component" value="Chromosome 14"/>
</dbReference>
<dbReference type="AlphaFoldDB" id="A0A498I7F8"/>
<protein>
    <submittedName>
        <fullName evidence="2">Uncharacterized protein</fullName>
    </submittedName>
</protein>
<evidence type="ECO:0000313" key="3">
    <source>
        <dbReference type="Proteomes" id="UP000290289"/>
    </source>
</evidence>